<dbReference type="PROSITE" id="PS51178">
    <property type="entry name" value="PASTA"/>
    <property type="match status" value="2"/>
</dbReference>
<sequence length="368" mass="41139">MMKKAANIKKIAAGILGLTFFCSLMVLGAYFSLSLLFDRTPEIIVPDLMGKDIVDVLERMEADRLGLRVAGFEFSPAIAHNHVIRQEPLPGHALKAGREVRVFLSRGLQKFEIPDARGLRREEVIRLLENRNFQAGYLSFIYHESIPAGHVVASDPKAGFPAKTGTAVHLLLSSGKRPVLIRMPDLGGMNADEMLDILKKRQLHVKRIKGVHLPDMPLNRVMDQNPVPGSLLRAHEGVSVFMNRKPEQGREAEGIVSGMRLVRYRLPHTLIRSHIRGSMTAWGMTFDFVDDVFEGNSEVRLLIPGTSEAHVRIEENGFPVYEATLDPFRFRADVLYEGGRYGLPLLPAPFLYPYTDHATPSPDESSMP</sequence>
<gene>
    <name evidence="2" type="ORF">FIM25_04905</name>
</gene>
<keyword evidence="3" id="KW-1185">Reference proteome</keyword>
<dbReference type="Pfam" id="PF03793">
    <property type="entry name" value="PASTA"/>
    <property type="match status" value="2"/>
</dbReference>
<name>A0A5Q4VEM8_9BACT</name>
<evidence type="ECO:0000313" key="2">
    <source>
        <dbReference type="EMBL" id="TYT75423.1"/>
    </source>
</evidence>
<dbReference type="OrthoDB" id="5413511at2"/>
<dbReference type="SMART" id="SM00740">
    <property type="entry name" value="PASTA"/>
    <property type="match status" value="3"/>
</dbReference>
<dbReference type="RefSeq" id="WP_139446903.1">
    <property type="nucleotide sequence ID" value="NZ_VDMB01000004.1"/>
</dbReference>
<dbReference type="Gene3D" id="3.30.10.20">
    <property type="match status" value="3"/>
</dbReference>
<evidence type="ECO:0000313" key="3">
    <source>
        <dbReference type="Proteomes" id="UP000321899"/>
    </source>
</evidence>
<evidence type="ECO:0000259" key="1">
    <source>
        <dbReference type="PROSITE" id="PS51178"/>
    </source>
</evidence>
<dbReference type="AlphaFoldDB" id="A0A5Q4VEM8"/>
<dbReference type="CDD" id="cd06577">
    <property type="entry name" value="PASTA_pknB"/>
    <property type="match status" value="3"/>
</dbReference>
<feature type="domain" description="PASTA" evidence="1">
    <location>
        <begin position="39"/>
        <end position="106"/>
    </location>
</feature>
<organism evidence="2 3">
    <name type="scientific">Desulfobotulus mexicanus</name>
    <dbReference type="NCBI Taxonomy" id="2586642"/>
    <lineage>
        <taxon>Bacteria</taxon>
        <taxon>Pseudomonadati</taxon>
        <taxon>Thermodesulfobacteriota</taxon>
        <taxon>Desulfobacteria</taxon>
        <taxon>Desulfobacterales</taxon>
        <taxon>Desulfobacteraceae</taxon>
        <taxon>Desulfobotulus</taxon>
    </lineage>
</organism>
<feature type="domain" description="PASTA" evidence="1">
    <location>
        <begin position="107"/>
        <end position="174"/>
    </location>
</feature>
<proteinExistence type="predicted"/>
<comment type="caution">
    <text evidence="2">The sequence shown here is derived from an EMBL/GenBank/DDBJ whole genome shotgun (WGS) entry which is preliminary data.</text>
</comment>
<dbReference type="InterPro" id="IPR005543">
    <property type="entry name" value="PASTA_dom"/>
</dbReference>
<dbReference type="EMBL" id="VDMB01000004">
    <property type="protein sequence ID" value="TYT75423.1"/>
    <property type="molecule type" value="Genomic_DNA"/>
</dbReference>
<protein>
    <submittedName>
        <fullName evidence="2">PASTA domain-containing protein</fullName>
    </submittedName>
</protein>
<accession>A0A5Q4VEM8</accession>
<reference evidence="2 3" key="1">
    <citation type="submission" date="2019-06" db="EMBL/GenBank/DDBJ databases">
        <title>Desulfobotulus mexicanus sp. nov., a novel sulfate-reducing bacterium isolated from the sediment of an alkaline crater lake in Mexico.</title>
        <authorList>
            <person name="Hirschler-Rea A."/>
        </authorList>
    </citation>
    <scope>NUCLEOTIDE SEQUENCE [LARGE SCALE GENOMIC DNA]</scope>
    <source>
        <strain evidence="2 3">PAR22N</strain>
    </source>
</reference>
<dbReference type="Proteomes" id="UP000321899">
    <property type="component" value="Unassembled WGS sequence"/>
</dbReference>